<proteinExistence type="predicted"/>
<evidence type="ECO:0000256" key="1">
    <source>
        <dbReference type="SAM" id="MobiDB-lite"/>
    </source>
</evidence>
<dbReference type="Gene3D" id="1.10.8.270">
    <property type="entry name" value="putative rabgap domain of human tbc1 domain family member 14 like domains"/>
    <property type="match status" value="1"/>
</dbReference>
<protein>
    <recommendedName>
        <fullName evidence="2">Rab-GAP TBC domain-containing protein</fullName>
    </recommendedName>
</protein>
<evidence type="ECO:0000259" key="2">
    <source>
        <dbReference type="PROSITE" id="PS50086"/>
    </source>
</evidence>
<feature type="compositionally biased region" description="Basic and acidic residues" evidence="1">
    <location>
        <begin position="100"/>
        <end position="109"/>
    </location>
</feature>
<dbReference type="InterPro" id="IPR000195">
    <property type="entry name" value="Rab-GAP-TBC_dom"/>
</dbReference>
<dbReference type="Gene3D" id="1.10.472.80">
    <property type="entry name" value="Ypt/Rab-GAP domain of gyp1p, domain 3"/>
    <property type="match status" value="1"/>
</dbReference>
<dbReference type="PANTHER" id="PTHR47219:SF9">
    <property type="entry name" value="GTPASE ACTIVATING PROTEIN AND CENTROSOME-ASSOCIATED, ISOFORM B"/>
    <property type="match status" value="1"/>
</dbReference>
<dbReference type="EMBL" id="HBHC01000443">
    <property type="protein sequence ID" value="CAD9650121.1"/>
    <property type="molecule type" value="Transcribed_RNA"/>
</dbReference>
<dbReference type="SMART" id="SM00164">
    <property type="entry name" value="TBC"/>
    <property type="match status" value="1"/>
</dbReference>
<dbReference type="GO" id="GO:0005096">
    <property type="term" value="F:GTPase activator activity"/>
    <property type="evidence" value="ECO:0007669"/>
    <property type="project" value="TreeGrafter"/>
</dbReference>
<dbReference type="InterPro" id="IPR050302">
    <property type="entry name" value="Rab_GAP_TBC_domain"/>
</dbReference>
<feature type="region of interest" description="Disordered" evidence="1">
    <location>
        <begin position="88"/>
        <end position="135"/>
    </location>
</feature>
<sequence length="388" mass="43689">MALSGFRKKKSGDEKATCIKQWEHTLALWMSSPREAIARARRSARREGIPAQIRAKAWFALVGNPVRVTPRLYDILLDSVKTEVDLLPQTPGTPSASWRASRDASEAKSHAYNNPIKTTDDCSRGGSAGGNLLSPPPRVRLRKQGSLDTEGSVCGDLEIPKLIRTDINRTFAHLSFFQRGCLLHDQLMELLCVYAKYRPDVGYIQGMSFVAGHLLLYFEDVYMAFVVLANLLNMPLFSTLFKPKASRHAFTEIYNLHRELLESHLPHLAHHFHEEGIEPDLYMLEWLITLFARRLRLDTLGRVWDMYLTHGEVFVHKVAIAIVKILEKALLSTGFAGCLKILKESPASIDPQTLIATCEGIRLRSSDLTQLTETHMKEGGRGHYISEA</sequence>
<dbReference type="SUPFAM" id="SSF47923">
    <property type="entry name" value="Ypt/Rab-GAP domain of gyp1p"/>
    <property type="match status" value="2"/>
</dbReference>
<evidence type="ECO:0000313" key="3">
    <source>
        <dbReference type="EMBL" id="CAD9650121.1"/>
    </source>
</evidence>
<dbReference type="GO" id="GO:0031267">
    <property type="term" value="F:small GTPase binding"/>
    <property type="evidence" value="ECO:0007669"/>
    <property type="project" value="TreeGrafter"/>
</dbReference>
<organism evidence="3">
    <name type="scientific">Norrisiella sphaerica</name>
    <dbReference type="NCBI Taxonomy" id="552664"/>
    <lineage>
        <taxon>Eukaryota</taxon>
        <taxon>Sar</taxon>
        <taxon>Rhizaria</taxon>
        <taxon>Cercozoa</taxon>
        <taxon>Chlorarachniophyceae</taxon>
        <taxon>Norrisiella</taxon>
    </lineage>
</organism>
<reference evidence="3" key="1">
    <citation type="submission" date="2021-01" db="EMBL/GenBank/DDBJ databases">
        <authorList>
            <person name="Corre E."/>
            <person name="Pelletier E."/>
            <person name="Niang G."/>
            <person name="Scheremetjew M."/>
            <person name="Finn R."/>
            <person name="Kale V."/>
            <person name="Holt S."/>
            <person name="Cochrane G."/>
            <person name="Meng A."/>
            <person name="Brown T."/>
            <person name="Cohen L."/>
        </authorList>
    </citation>
    <scope>NUCLEOTIDE SEQUENCE</scope>
    <source>
        <strain evidence="3">BC52</strain>
    </source>
</reference>
<dbReference type="PANTHER" id="PTHR47219">
    <property type="entry name" value="RAB GTPASE-ACTIVATING PROTEIN 1-LIKE"/>
    <property type="match status" value="1"/>
</dbReference>
<gene>
    <name evidence="3" type="ORF">NSPH01132_LOCUS218</name>
</gene>
<accession>A0A7S2QS08</accession>
<feature type="domain" description="Rab-GAP TBC" evidence="2">
    <location>
        <begin position="48"/>
        <end position="311"/>
    </location>
</feature>
<dbReference type="PROSITE" id="PS50086">
    <property type="entry name" value="TBC_RABGAP"/>
    <property type="match status" value="1"/>
</dbReference>
<dbReference type="AlphaFoldDB" id="A0A7S2QS08"/>
<dbReference type="InterPro" id="IPR035969">
    <property type="entry name" value="Rab-GAP_TBC_sf"/>
</dbReference>
<name>A0A7S2QS08_9EUKA</name>
<dbReference type="Pfam" id="PF00566">
    <property type="entry name" value="RabGAP-TBC"/>
    <property type="match status" value="1"/>
</dbReference>